<evidence type="ECO:0000256" key="1">
    <source>
        <dbReference type="SAM" id="MobiDB-lite"/>
    </source>
</evidence>
<comment type="caution">
    <text evidence="2">The sequence shown here is derived from an EMBL/GenBank/DDBJ whole genome shotgun (WGS) entry which is preliminary data.</text>
</comment>
<dbReference type="EMBL" id="SRLO01006388">
    <property type="protein sequence ID" value="TNN28827.1"/>
    <property type="molecule type" value="Genomic_DNA"/>
</dbReference>
<dbReference type="AlphaFoldDB" id="A0A4Z2EIP9"/>
<evidence type="ECO:0000313" key="2">
    <source>
        <dbReference type="EMBL" id="TNN28827.1"/>
    </source>
</evidence>
<feature type="region of interest" description="Disordered" evidence="1">
    <location>
        <begin position="1"/>
        <end position="103"/>
    </location>
</feature>
<feature type="compositionally biased region" description="Basic and acidic residues" evidence="1">
    <location>
        <begin position="75"/>
        <end position="88"/>
    </location>
</feature>
<keyword evidence="3" id="KW-1185">Reference proteome</keyword>
<reference evidence="2 3" key="1">
    <citation type="submission" date="2019-03" db="EMBL/GenBank/DDBJ databases">
        <title>First draft genome of Liparis tanakae, snailfish: a comprehensive survey of snailfish specific genes.</title>
        <authorList>
            <person name="Kim W."/>
            <person name="Song I."/>
            <person name="Jeong J.-H."/>
            <person name="Kim D."/>
            <person name="Kim S."/>
            <person name="Ryu S."/>
            <person name="Song J.Y."/>
            <person name="Lee S.K."/>
        </authorList>
    </citation>
    <scope>NUCLEOTIDE SEQUENCE [LARGE SCALE GENOMIC DNA]</scope>
    <source>
        <tissue evidence="2">Muscle</tissue>
    </source>
</reference>
<dbReference type="Proteomes" id="UP000314294">
    <property type="component" value="Unassembled WGS sequence"/>
</dbReference>
<sequence length="141" mass="16014">MQNKREREREKRKRRRRFSSSLKLASSSSSSSSSPPPVAERRHGKINKEARPPPPSTWPEAARRVGRRRRPVGVEGREGGGRGGRLEEQLGSSHSGAQVAEQSDYNEKVLFESLISIRLRSLGSRTEWVVLWRKVEEATRV</sequence>
<accession>A0A4Z2EIP9</accession>
<feature type="compositionally biased region" description="Low complexity" evidence="1">
    <location>
        <begin position="19"/>
        <end position="33"/>
    </location>
</feature>
<evidence type="ECO:0000313" key="3">
    <source>
        <dbReference type="Proteomes" id="UP000314294"/>
    </source>
</evidence>
<feature type="compositionally biased region" description="Polar residues" evidence="1">
    <location>
        <begin position="90"/>
        <end position="103"/>
    </location>
</feature>
<proteinExistence type="predicted"/>
<protein>
    <submittedName>
        <fullName evidence="2">Uncharacterized protein</fullName>
    </submittedName>
</protein>
<gene>
    <name evidence="2" type="ORF">EYF80_061026</name>
</gene>
<name>A0A4Z2EIP9_9TELE</name>
<organism evidence="2 3">
    <name type="scientific">Liparis tanakae</name>
    <name type="common">Tanaka's snailfish</name>
    <dbReference type="NCBI Taxonomy" id="230148"/>
    <lineage>
        <taxon>Eukaryota</taxon>
        <taxon>Metazoa</taxon>
        <taxon>Chordata</taxon>
        <taxon>Craniata</taxon>
        <taxon>Vertebrata</taxon>
        <taxon>Euteleostomi</taxon>
        <taxon>Actinopterygii</taxon>
        <taxon>Neopterygii</taxon>
        <taxon>Teleostei</taxon>
        <taxon>Neoteleostei</taxon>
        <taxon>Acanthomorphata</taxon>
        <taxon>Eupercaria</taxon>
        <taxon>Perciformes</taxon>
        <taxon>Cottioidei</taxon>
        <taxon>Cottales</taxon>
        <taxon>Liparidae</taxon>
        <taxon>Liparis</taxon>
    </lineage>
</organism>